<keyword evidence="3 5" id="KW-1133">Transmembrane helix</keyword>
<dbReference type="PANTHER" id="PTHR11040:SF44">
    <property type="entry name" value="PROTEIN ZNTC-RELATED"/>
    <property type="match status" value="1"/>
</dbReference>
<evidence type="ECO:0000256" key="5">
    <source>
        <dbReference type="SAM" id="Phobius"/>
    </source>
</evidence>
<keyword evidence="2 5" id="KW-0812">Transmembrane</keyword>
<evidence type="ECO:0000256" key="4">
    <source>
        <dbReference type="ARBA" id="ARBA00023136"/>
    </source>
</evidence>
<evidence type="ECO:0000256" key="2">
    <source>
        <dbReference type="ARBA" id="ARBA00022692"/>
    </source>
</evidence>
<feature type="transmembrane region" description="Helical" evidence="5">
    <location>
        <begin position="222"/>
        <end position="239"/>
    </location>
</feature>
<evidence type="ECO:0000313" key="7">
    <source>
        <dbReference type="Proteomes" id="UP000229641"/>
    </source>
</evidence>
<feature type="transmembrane region" description="Helical" evidence="5">
    <location>
        <begin position="6"/>
        <end position="26"/>
    </location>
</feature>
<comment type="subcellular location">
    <subcellularLocation>
        <location evidence="1">Membrane</location>
        <topology evidence="1">Multi-pass membrane protein</topology>
    </subcellularLocation>
</comment>
<evidence type="ECO:0000256" key="1">
    <source>
        <dbReference type="ARBA" id="ARBA00004141"/>
    </source>
</evidence>
<comment type="caution">
    <text evidence="6">The sequence shown here is derived from an EMBL/GenBank/DDBJ whole genome shotgun (WGS) entry which is preliminary data.</text>
</comment>
<dbReference type="GO" id="GO:0005385">
    <property type="term" value="F:zinc ion transmembrane transporter activity"/>
    <property type="evidence" value="ECO:0007669"/>
    <property type="project" value="TreeGrafter"/>
</dbReference>
<feature type="transmembrane region" description="Helical" evidence="5">
    <location>
        <begin position="35"/>
        <end position="55"/>
    </location>
</feature>
<reference evidence="6 7" key="1">
    <citation type="submission" date="2017-09" db="EMBL/GenBank/DDBJ databases">
        <title>Depth-based differentiation of microbial function through sediment-hosted aquifers and enrichment of novel symbionts in the deep terrestrial subsurface.</title>
        <authorList>
            <person name="Probst A.J."/>
            <person name="Ladd B."/>
            <person name="Jarett J.K."/>
            <person name="Geller-Mcgrath D.E."/>
            <person name="Sieber C.M."/>
            <person name="Emerson J.B."/>
            <person name="Anantharaman K."/>
            <person name="Thomas B.C."/>
            <person name="Malmstrom R."/>
            <person name="Stieglmeier M."/>
            <person name="Klingl A."/>
            <person name="Woyke T."/>
            <person name="Ryan C.M."/>
            <person name="Banfield J.F."/>
        </authorList>
    </citation>
    <scope>NUCLEOTIDE SEQUENCE [LARGE SCALE GENOMIC DNA]</scope>
    <source>
        <strain evidence="6">CG11_big_fil_rev_8_21_14_0_20_42_13</strain>
    </source>
</reference>
<gene>
    <name evidence="6" type="ORF">COV72_09370</name>
</gene>
<dbReference type="PANTHER" id="PTHR11040">
    <property type="entry name" value="ZINC/IRON TRANSPORTER"/>
    <property type="match status" value="1"/>
</dbReference>
<proteinExistence type="predicted"/>
<evidence type="ECO:0008006" key="8">
    <source>
        <dbReference type="Google" id="ProtNLM"/>
    </source>
</evidence>
<dbReference type="AlphaFoldDB" id="A0A2H0LUZ2"/>
<dbReference type="InterPro" id="IPR003689">
    <property type="entry name" value="ZIP"/>
</dbReference>
<dbReference type="Pfam" id="PF02535">
    <property type="entry name" value="Zip"/>
    <property type="match status" value="1"/>
</dbReference>
<dbReference type="Proteomes" id="UP000229641">
    <property type="component" value="Unassembled WGS sequence"/>
</dbReference>
<dbReference type="GO" id="GO:0016020">
    <property type="term" value="C:membrane"/>
    <property type="evidence" value="ECO:0007669"/>
    <property type="project" value="UniProtKB-SubCell"/>
</dbReference>
<sequence>MHNVNVIFYSLIAGGATMLGTVLLIYRESWARKNSLYLVSFAAGVMLATSFLNLIPEALSLSKAVPWAALAGILVFYFFQQVINLHPCHDEDCRLHNMGMLSFAGLAFHSLLDGIAIALGFEIGVGIGIMTTLAVLLHEFPEGITITSILMYTKMKKKKIILYSFLVASATPVGAILFYPFLERLSEGILGLALAFAAGSFIYIAASDLIPQTHKAQNRLNGIILFLGVIFVALMNLFINH</sequence>
<feature type="transmembrane region" description="Helical" evidence="5">
    <location>
        <begin position="188"/>
        <end position="210"/>
    </location>
</feature>
<dbReference type="EMBL" id="PCWA01000113">
    <property type="protein sequence ID" value="PIQ88243.1"/>
    <property type="molecule type" value="Genomic_DNA"/>
</dbReference>
<name>A0A2H0LUZ2_9BACT</name>
<protein>
    <recommendedName>
        <fullName evidence="8">ZIP family metal transporter</fullName>
    </recommendedName>
</protein>
<evidence type="ECO:0000313" key="6">
    <source>
        <dbReference type="EMBL" id="PIQ88243.1"/>
    </source>
</evidence>
<feature type="transmembrane region" description="Helical" evidence="5">
    <location>
        <begin position="61"/>
        <end position="79"/>
    </location>
</feature>
<organism evidence="6 7">
    <name type="scientific">Candidatus Ghiorseimicrobium undicola</name>
    <dbReference type="NCBI Taxonomy" id="1974746"/>
    <lineage>
        <taxon>Bacteria</taxon>
        <taxon>Pseudomonadati</taxon>
        <taxon>Candidatus Omnitrophota</taxon>
        <taxon>Candidatus Ghiorseimicrobium</taxon>
    </lineage>
</organism>
<feature type="transmembrane region" description="Helical" evidence="5">
    <location>
        <begin position="160"/>
        <end position="182"/>
    </location>
</feature>
<accession>A0A2H0LUZ2</accession>
<keyword evidence="4 5" id="KW-0472">Membrane</keyword>
<evidence type="ECO:0000256" key="3">
    <source>
        <dbReference type="ARBA" id="ARBA00022989"/>
    </source>
</evidence>